<keyword evidence="1" id="KW-0732">Signal</keyword>
<evidence type="ECO:0000313" key="3">
    <source>
        <dbReference type="Proteomes" id="UP001215231"/>
    </source>
</evidence>
<gene>
    <name evidence="2" type="ORF">H3N35_18625</name>
</gene>
<keyword evidence="3" id="KW-1185">Reference proteome</keyword>
<dbReference type="EMBL" id="CP059693">
    <property type="protein sequence ID" value="WDE10280.1"/>
    <property type="molecule type" value="Genomic_DNA"/>
</dbReference>
<evidence type="ECO:0000313" key="2">
    <source>
        <dbReference type="EMBL" id="WDE10280.1"/>
    </source>
</evidence>
<proteinExistence type="predicted"/>
<protein>
    <recommendedName>
        <fullName evidence="4">Lipoprotein</fullName>
    </recommendedName>
</protein>
<accession>A0ABY7V9K5</accession>
<reference evidence="2 3" key="1">
    <citation type="journal article" date="2022" name="Mar. Drugs">
        <title>Bioassay-Guided Fractionation Leads to the Detection of Cholic Acid Generated by the Rare Thalassomonas sp.</title>
        <authorList>
            <person name="Pheiffer F."/>
            <person name="Schneider Y.K."/>
            <person name="Hansen E.H."/>
            <person name="Andersen J.H."/>
            <person name="Isaksson J."/>
            <person name="Busche T."/>
            <person name="R C."/>
            <person name="Kalinowski J."/>
            <person name="Zyl L.V."/>
            <person name="Trindade M."/>
        </authorList>
    </citation>
    <scope>NUCLEOTIDE SEQUENCE [LARGE SCALE GENOMIC DNA]</scope>
    <source>
        <strain evidence="2 3">A5K-61T</strain>
    </source>
</reference>
<sequence>MKKYSLLFVALLATGCRLADPVKQPLSPELKSSQVLSAQVAVQENAKENCQTVYRHKRTPIRLCTPIAQD</sequence>
<organism evidence="2 3">
    <name type="scientific">Thalassomonas haliotis</name>
    <dbReference type="NCBI Taxonomy" id="485448"/>
    <lineage>
        <taxon>Bacteria</taxon>
        <taxon>Pseudomonadati</taxon>
        <taxon>Pseudomonadota</taxon>
        <taxon>Gammaproteobacteria</taxon>
        <taxon>Alteromonadales</taxon>
        <taxon>Colwelliaceae</taxon>
        <taxon>Thalassomonas</taxon>
    </lineage>
</organism>
<dbReference type="RefSeq" id="WP_274050309.1">
    <property type="nucleotide sequence ID" value="NZ_CP059693.1"/>
</dbReference>
<dbReference type="Proteomes" id="UP001215231">
    <property type="component" value="Chromosome"/>
</dbReference>
<feature type="signal peptide" evidence="1">
    <location>
        <begin position="1"/>
        <end position="19"/>
    </location>
</feature>
<dbReference type="PROSITE" id="PS51257">
    <property type="entry name" value="PROKAR_LIPOPROTEIN"/>
    <property type="match status" value="1"/>
</dbReference>
<feature type="chain" id="PRO_5046959174" description="Lipoprotein" evidence="1">
    <location>
        <begin position="20"/>
        <end position="70"/>
    </location>
</feature>
<evidence type="ECO:0000256" key="1">
    <source>
        <dbReference type="SAM" id="SignalP"/>
    </source>
</evidence>
<evidence type="ECO:0008006" key="4">
    <source>
        <dbReference type="Google" id="ProtNLM"/>
    </source>
</evidence>
<name>A0ABY7V9K5_9GAMM</name>